<comment type="similarity">
    <text evidence="2">Belongs to the acyltransferase 3 family.</text>
</comment>
<dbReference type="PANTHER" id="PTHR23028:SF53">
    <property type="entry name" value="ACYL_TRANSF_3 DOMAIN-CONTAINING PROTEIN"/>
    <property type="match status" value="1"/>
</dbReference>
<dbReference type="PANTHER" id="PTHR23028">
    <property type="entry name" value="ACETYLTRANSFERASE"/>
    <property type="match status" value="1"/>
</dbReference>
<feature type="transmembrane region" description="Helical" evidence="3">
    <location>
        <begin position="327"/>
        <end position="345"/>
    </location>
</feature>
<feature type="transmembrane region" description="Helical" evidence="3">
    <location>
        <begin position="217"/>
        <end position="232"/>
    </location>
</feature>
<dbReference type="GO" id="GO:0016747">
    <property type="term" value="F:acyltransferase activity, transferring groups other than amino-acyl groups"/>
    <property type="evidence" value="ECO:0007669"/>
    <property type="project" value="InterPro"/>
</dbReference>
<dbReference type="InterPro" id="IPR043968">
    <property type="entry name" value="SGNH"/>
</dbReference>
<keyword evidence="3" id="KW-0472">Membrane</keyword>
<gene>
    <name evidence="6" type="ORF">HMPREF9372_1182</name>
</gene>
<evidence type="ECO:0000313" key="6">
    <source>
        <dbReference type="EMBL" id="EGQ26845.1"/>
    </source>
</evidence>
<dbReference type="InterPro" id="IPR050879">
    <property type="entry name" value="Acyltransferase_3"/>
</dbReference>
<dbReference type="RefSeq" id="WP_009766049.1">
    <property type="nucleotide sequence ID" value="NZ_GL982997.1"/>
</dbReference>
<feature type="transmembrane region" description="Helical" evidence="3">
    <location>
        <begin position="81"/>
        <end position="100"/>
    </location>
</feature>
<evidence type="ECO:0000259" key="5">
    <source>
        <dbReference type="Pfam" id="PF19040"/>
    </source>
</evidence>
<evidence type="ECO:0000313" key="7">
    <source>
        <dbReference type="Proteomes" id="UP000005316"/>
    </source>
</evidence>
<evidence type="ECO:0000256" key="1">
    <source>
        <dbReference type="ARBA" id="ARBA00004370"/>
    </source>
</evidence>
<name>F9DQV2_9BACL</name>
<dbReference type="EMBL" id="AFPZ01000029">
    <property type="protein sequence ID" value="EGQ26845.1"/>
    <property type="molecule type" value="Genomic_DNA"/>
</dbReference>
<feature type="transmembrane region" description="Helical" evidence="3">
    <location>
        <begin position="42"/>
        <end position="60"/>
    </location>
</feature>
<evidence type="ECO:0000256" key="2">
    <source>
        <dbReference type="ARBA" id="ARBA00007400"/>
    </source>
</evidence>
<proteinExistence type="inferred from homology"/>
<feature type="domain" description="SGNH" evidence="5">
    <location>
        <begin position="443"/>
        <end position="657"/>
    </location>
</feature>
<feature type="transmembrane region" description="Helical" evidence="3">
    <location>
        <begin position="300"/>
        <end position="321"/>
    </location>
</feature>
<feature type="transmembrane region" description="Helical" evidence="3">
    <location>
        <begin position="20"/>
        <end position="36"/>
    </location>
</feature>
<feature type="transmembrane region" description="Helical" evidence="3">
    <location>
        <begin position="179"/>
        <end position="197"/>
    </location>
</feature>
<organism evidence="6 7">
    <name type="scientific">Sporosarcina newyorkensis 2681</name>
    <dbReference type="NCBI Taxonomy" id="1027292"/>
    <lineage>
        <taxon>Bacteria</taxon>
        <taxon>Bacillati</taxon>
        <taxon>Bacillota</taxon>
        <taxon>Bacilli</taxon>
        <taxon>Bacillales</taxon>
        <taxon>Caryophanaceae</taxon>
        <taxon>Sporosarcina</taxon>
    </lineage>
</organism>
<keyword evidence="3" id="KW-1133">Transmembrane helix</keyword>
<feature type="transmembrane region" description="Helical" evidence="3">
    <location>
        <begin position="366"/>
        <end position="388"/>
    </location>
</feature>
<feature type="domain" description="Acyltransferase 3" evidence="4">
    <location>
        <begin position="17"/>
        <end position="346"/>
    </location>
</feature>
<feature type="transmembrane region" description="Helical" evidence="3">
    <location>
        <begin position="239"/>
        <end position="257"/>
    </location>
</feature>
<dbReference type="eggNOG" id="COG1835">
    <property type="taxonomic scope" value="Bacteria"/>
</dbReference>
<dbReference type="Pfam" id="PF19040">
    <property type="entry name" value="SGNH"/>
    <property type="match status" value="1"/>
</dbReference>
<keyword evidence="6" id="KW-0012">Acyltransferase</keyword>
<comment type="subcellular location">
    <subcellularLocation>
        <location evidence="1">Membrane</location>
    </subcellularLocation>
</comment>
<feature type="transmembrane region" description="Helical" evidence="3">
    <location>
        <begin position="154"/>
        <end position="172"/>
    </location>
</feature>
<dbReference type="GO" id="GO:0009103">
    <property type="term" value="P:lipopolysaccharide biosynthetic process"/>
    <property type="evidence" value="ECO:0007669"/>
    <property type="project" value="TreeGrafter"/>
</dbReference>
<accession>F9DQV2</accession>
<dbReference type="InterPro" id="IPR002656">
    <property type="entry name" value="Acyl_transf_3_dom"/>
</dbReference>
<dbReference type="Pfam" id="PF01757">
    <property type="entry name" value="Acyl_transf_3"/>
    <property type="match status" value="1"/>
</dbReference>
<feature type="transmembrane region" description="Helical" evidence="3">
    <location>
        <begin position="263"/>
        <end position="280"/>
    </location>
</feature>
<keyword evidence="6" id="KW-0808">Transferase</keyword>
<comment type="caution">
    <text evidence="6">The sequence shown here is derived from an EMBL/GenBank/DDBJ whole genome shotgun (WGS) entry which is preliminary data.</text>
</comment>
<dbReference type="GO" id="GO:0016020">
    <property type="term" value="C:membrane"/>
    <property type="evidence" value="ECO:0007669"/>
    <property type="project" value="TreeGrafter"/>
</dbReference>
<protein>
    <submittedName>
        <fullName evidence="6">Acyltransferase family domain protein</fullName>
    </submittedName>
</protein>
<feature type="non-terminal residue" evidence="6">
    <location>
        <position position="1"/>
    </location>
</feature>
<dbReference type="HOGENOM" id="CLU_408591_0_0_9"/>
<evidence type="ECO:0000259" key="4">
    <source>
        <dbReference type="Pfam" id="PF01757"/>
    </source>
</evidence>
<sequence length="672" mass="75806">RKRMTDLKLPEKRYRPEIEGVRTIATLLIAVYHIWLGRVSGGIDVFFIISGYLMTLSLLSRIERTGSVKFFDFILGLARRLFPQALSVLIVTGILSLVFLPKIEWGEIISHMTASAFYYENWRLAFDSVDYLAQDNSAIPFQHYWSLGVQGQFYIIWPILITLVFFIAKVVLKTPVRKTFLAALLIVFTCSLAYSIYQTHINQPWAYFDTFTRMWEFSIGGIFALISPYLIFNKWFNTALGWVGLAIICLTGILLPVSSVFPGYLALVPISGVLFILIAAENSTMFGVDRLLGVRPLTYLGGLTYGIYLWHWPLLIFYHAYMKTTTVPILDGIIILLITLVLSVVSTKRFEKPVLKLGRGQKKVKLLAVLSIMLVIAASMMLSISTYIQKTQAVMLNLTQNDKDYPGAKSILYAIKPPKGLDPIPSPLAIKTDLPSFYEDKACLGQDRTEVRKCSYGVLDHPNHVLALVGGSHSGHWFPALELLAEELNFRIDLYNHDGCRFTDEDPEDHLTKACLEWNENLIEQLKEDPPDLVFTTATLNKRDKVPAGYINQWKALEGITKIFAVRDNPRMKQKIPACLENAKDPLDCAIDRSNGVSDVLPWENTEGIPSNVVFADLTEFFCDDKMCYPVIGNIIVYRDNNHITAEYSKSLAPALKEPLERAFADTGTAKP</sequence>
<dbReference type="AlphaFoldDB" id="F9DQV2"/>
<reference evidence="6 7" key="1">
    <citation type="submission" date="2011-04" db="EMBL/GenBank/DDBJ databases">
        <authorList>
            <person name="Muzny D."/>
            <person name="Qin X."/>
            <person name="Deng J."/>
            <person name="Jiang H."/>
            <person name="Liu Y."/>
            <person name="Qu J."/>
            <person name="Song X.-Z."/>
            <person name="Zhang L."/>
            <person name="Thornton R."/>
            <person name="Coyle M."/>
            <person name="Francisco L."/>
            <person name="Jackson L."/>
            <person name="Javaid M."/>
            <person name="Korchina V."/>
            <person name="Kovar C."/>
            <person name="Mata R."/>
            <person name="Mathew T."/>
            <person name="Ngo R."/>
            <person name="Nguyen L."/>
            <person name="Nguyen N."/>
            <person name="Okwuonu G."/>
            <person name="Ongeri F."/>
            <person name="Pham C."/>
            <person name="Simmons D."/>
            <person name="Wilczek-Boney K."/>
            <person name="Hale W."/>
            <person name="Jakkamsetti A."/>
            <person name="Pham P."/>
            <person name="Ruth R."/>
            <person name="San Lucas F."/>
            <person name="Warren J."/>
            <person name="Zhang J."/>
            <person name="Zhao Z."/>
            <person name="Zhou C."/>
            <person name="Zhu D."/>
            <person name="Lee S."/>
            <person name="Bess C."/>
            <person name="Blankenburg K."/>
            <person name="Forbes L."/>
            <person name="Fu Q."/>
            <person name="Gubbala S."/>
            <person name="Hirani K."/>
            <person name="Jayaseelan J.C."/>
            <person name="Lara F."/>
            <person name="Munidasa M."/>
            <person name="Palculict T."/>
            <person name="Patil S."/>
            <person name="Pu L.-L."/>
            <person name="Saada N."/>
            <person name="Tang L."/>
            <person name="Weissenberger G."/>
            <person name="Zhu Y."/>
            <person name="Hemphill L."/>
            <person name="Shang Y."/>
            <person name="Youmans B."/>
            <person name="Ayvaz T."/>
            <person name="Ross M."/>
            <person name="Santibanez J."/>
            <person name="Aqrawi P."/>
            <person name="Gross S."/>
            <person name="Joshi V."/>
            <person name="Fowler G."/>
            <person name="Nazareth L."/>
            <person name="Reid J."/>
            <person name="Worley K."/>
            <person name="Petrosino J."/>
            <person name="Highlander S."/>
            <person name="Gibbs R."/>
        </authorList>
    </citation>
    <scope>NUCLEOTIDE SEQUENCE [LARGE SCALE GENOMIC DNA]</scope>
    <source>
        <strain evidence="6 7">2681</strain>
    </source>
</reference>
<keyword evidence="3" id="KW-0812">Transmembrane</keyword>
<evidence type="ECO:0000256" key="3">
    <source>
        <dbReference type="SAM" id="Phobius"/>
    </source>
</evidence>
<dbReference type="Proteomes" id="UP000005316">
    <property type="component" value="Unassembled WGS sequence"/>
</dbReference>